<dbReference type="EMBL" id="BPLR01016531">
    <property type="protein sequence ID" value="GIY84599.1"/>
    <property type="molecule type" value="Genomic_DNA"/>
</dbReference>
<evidence type="ECO:0000259" key="2">
    <source>
        <dbReference type="Pfam" id="PF10283"/>
    </source>
</evidence>
<dbReference type="GO" id="GO:0003906">
    <property type="term" value="F:DNA-(apurinic or apyrimidinic site) endonuclease activity"/>
    <property type="evidence" value="ECO:0007669"/>
    <property type="project" value="InterPro"/>
</dbReference>
<comment type="caution">
    <text evidence="3">The sequence shown here is derived from an EMBL/GenBank/DDBJ whole genome shotgun (WGS) entry which is preliminary data.</text>
</comment>
<dbReference type="PANTHER" id="PTHR21315:SF2">
    <property type="entry name" value="APRATAXIN AND PNK-LIKE FACTOR"/>
    <property type="match status" value="1"/>
</dbReference>
<dbReference type="InterPro" id="IPR039253">
    <property type="entry name" value="APLF"/>
</dbReference>
<protein>
    <recommendedName>
        <fullName evidence="2">PBZ-type domain-containing protein</fullName>
    </recommendedName>
</protein>
<feature type="domain" description="PBZ-type" evidence="2">
    <location>
        <begin position="44"/>
        <end position="69"/>
    </location>
</feature>
<dbReference type="AlphaFoldDB" id="A0AAV4WS06"/>
<dbReference type="GO" id="GO:0006302">
    <property type="term" value="P:double-strand break repair"/>
    <property type="evidence" value="ECO:0007669"/>
    <property type="project" value="InterPro"/>
</dbReference>
<feature type="region of interest" description="Disordered" evidence="1">
    <location>
        <begin position="1"/>
        <end position="88"/>
    </location>
</feature>
<evidence type="ECO:0000256" key="1">
    <source>
        <dbReference type="SAM" id="MobiDB-lite"/>
    </source>
</evidence>
<keyword evidence="4" id="KW-1185">Reference proteome</keyword>
<dbReference type="GO" id="GO:0035861">
    <property type="term" value="C:site of double-strand break"/>
    <property type="evidence" value="ECO:0007669"/>
    <property type="project" value="TreeGrafter"/>
</dbReference>
<dbReference type="Pfam" id="PF10283">
    <property type="entry name" value="zf-CCHH"/>
    <property type="match status" value="1"/>
</dbReference>
<dbReference type="GO" id="GO:0005634">
    <property type="term" value="C:nucleus"/>
    <property type="evidence" value="ECO:0007669"/>
    <property type="project" value="TreeGrafter"/>
</dbReference>
<evidence type="ECO:0000313" key="3">
    <source>
        <dbReference type="EMBL" id="GIY84599.1"/>
    </source>
</evidence>
<organism evidence="3 4">
    <name type="scientific">Caerostris extrusa</name>
    <name type="common">Bark spider</name>
    <name type="synonym">Caerostris bankana</name>
    <dbReference type="NCBI Taxonomy" id="172846"/>
    <lineage>
        <taxon>Eukaryota</taxon>
        <taxon>Metazoa</taxon>
        <taxon>Ecdysozoa</taxon>
        <taxon>Arthropoda</taxon>
        <taxon>Chelicerata</taxon>
        <taxon>Arachnida</taxon>
        <taxon>Araneae</taxon>
        <taxon>Araneomorphae</taxon>
        <taxon>Entelegynae</taxon>
        <taxon>Araneoidea</taxon>
        <taxon>Araneidae</taxon>
        <taxon>Caerostris</taxon>
    </lineage>
</organism>
<dbReference type="InterPro" id="IPR019406">
    <property type="entry name" value="APLF_PBZ"/>
</dbReference>
<dbReference type="Proteomes" id="UP001054945">
    <property type="component" value="Unassembled WGS sequence"/>
</dbReference>
<proteinExistence type="predicted"/>
<dbReference type="GO" id="GO:0008408">
    <property type="term" value="F:3'-5' exonuclease activity"/>
    <property type="evidence" value="ECO:0007669"/>
    <property type="project" value="InterPro"/>
</dbReference>
<accession>A0AAV4WS06</accession>
<name>A0AAV4WS06_CAEEX</name>
<sequence>MCRRNQNHTDQFCHPGDSDYASEPESTQKNDVVEMSEDEECSPKKECPYGDNCFRRNPQHKKDFKHTKKSAHREKLPSKQIKRQKFQK</sequence>
<gene>
    <name evidence="3" type="ORF">CEXT_676281</name>
</gene>
<feature type="compositionally biased region" description="Basic residues" evidence="1">
    <location>
        <begin position="57"/>
        <end position="72"/>
    </location>
</feature>
<dbReference type="PANTHER" id="PTHR21315">
    <property type="entry name" value="APRATAXIN AND PNK-LIKE FACTOR-RELATED"/>
    <property type="match status" value="1"/>
</dbReference>
<reference evidence="3 4" key="1">
    <citation type="submission" date="2021-06" db="EMBL/GenBank/DDBJ databases">
        <title>Caerostris extrusa draft genome.</title>
        <authorList>
            <person name="Kono N."/>
            <person name="Arakawa K."/>
        </authorList>
    </citation>
    <scope>NUCLEOTIDE SEQUENCE [LARGE SCALE GENOMIC DNA]</scope>
</reference>
<evidence type="ECO:0000313" key="4">
    <source>
        <dbReference type="Proteomes" id="UP001054945"/>
    </source>
</evidence>